<dbReference type="Pfam" id="PF15860">
    <property type="entry name" value="DUF4728"/>
    <property type="match status" value="1"/>
</dbReference>
<feature type="transmembrane region" description="Helical" evidence="1">
    <location>
        <begin position="156"/>
        <end position="181"/>
    </location>
</feature>
<evidence type="ECO:0000313" key="3">
    <source>
        <dbReference type="RefSeq" id="XP_058983283.1"/>
    </source>
</evidence>
<feature type="transmembrane region" description="Helical" evidence="1">
    <location>
        <begin position="12"/>
        <end position="32"/>
    </location>
</feature>
<dbReference type="GeneID" id="131804439"/>
<feature type="transmembrane region" description="Helical" evidence="1">
    <location>
        <begin position="125"/>
        <end position="144"/>
    </location>
</feature>
<gene>
    <name evidence="3" type="primary">LOC131804439</name>
</gene>
<reference evidence="3" key="1">
    <citation type="submission" date="2025-08" db="UniProtKB">
        <authorList>
            <consortium name="RefSeq"/>
        </authorList>
    </citation>
    <scope>IDENTIFICATION</scope>
    <source>
        <strain evidence="3">Aabys</strain>
        <tissue evidence="3">Whole body</tissue>
    </source>
</reference>
<dbReference type="Proteomes" id="UP001652621">
    <property type="component" value="Unplaced"/>
</dbReference>
<keyword evidence="1" id="KW-0472">Membrane</keyword>
<feature type="transmembrane region" description="Helical" evidence="1">
    <location>
        <begin position="89"/>
        <end position="113"/>
    </location>
</feature>
<protein>
    <submittedName>
        <fullName evidence="3">Uncharacterized protein LOC131804439</fullName>
    </submittedName>
</protein>
<accession>A0ABM3VBV7</accession>
<name>A0ABM3VBV7_MUSDO</name>
<evidence type="ECO:0000313" key="2">
    <source>
        <dbReference type="Proteomes" id="UP001652621"/>
    </source>
</evidence>
<dbReference type="RefSeq" id="XP_058983283.1">
    <property type="nucleotide sequence ID" value="XM_059127300.1"/>
</dbReference>
<keyword evidence="1" id="KW-0812">Transmembrane</keyword>
<dbReference type="InterPro" id="IPR031720">
    <property type="entry name" value="DUF4728"/>
</dbReference>
<evidence type="ECO:0000256" key="1">
    <source>
        <dbReference type="SAM" id="Phobius"/>
    </source>
</evidence>
<keyword evidence="1" id="KW-1133">Transmembrane helix</keyword>
<organism evidence="2 3">
    <name type="scientific">Musca domestica</name>
    <name type="common">House fly</name>
    <dbReference type="NCBI Taxonomy" id="7370"/>
    <lineage>
        <taxon>Eukaryota</taxon>
        <taxon>Metazoa</taxon>
        <taxon>Ecdysozoa</taxon>
        <taxon>Arthropoda</taxon>
        <taxon>Hexapoda</taxon>
        <taxon>Insecta</taxon>
        <taxon>Pterygota</taxon>
        <taxon>Neoptera</taxon>
        <taxon>Endopterygota</taxon>
        <taxon>Diptera</taxon>
        <taxon>Brachycera</taxon>
        <taxon>Muscomorpha</taxon>
        <taxon>Muscoidea</taxon>
        <taxon>Muscidae</taxon>
        <taxon>Musca</taxon>
    </lineage>
</organism>
<proteinExistence type="predicted"/>
<keyword evidence="2" id="KW-1185">Reference proteome</keyword>
<sequence>MGCCNFRIYSLVLGVLEIVFCIVFIVTTFIAICLHDFKLQGDLQEHEIKSIVDVDATTILKAVVTTTTTSTTTPAPDIDEDDEPEGDSLVILITWCFSNIIYCILASLLVAGIIKERPNLMRPYIFGNFVIIGLFVLGVVIGPIKAINANAPTGEIALRTVLDVIFTSLTILIFVPVYILYERMRETYDQSEQLALKNNTTAANRVSYVHGGDV</sequence>